<evidence type="ECO:0000256" key="1">
    <source>
        <dbReference type="ARBA" id="ARBA00023015"/>
    </source>
</evidence>
<dbReference type="RefSeq" id="WP_027498450.1">
    <property type="nucleotide sequence ID" value="NZ_CP015220.1"/>
</dbReference>
<gene>
    <name evidence="5" type="primary">yodB_1</name>
    <name evidence="5" type="ORF">A3Q41_00669</name>
</gene>
<evidence type="ECO:0000313" key="5">
    <source>
        <dbReference type="EMBL" id="AMY21987.1"/>
    </source>
</evidence>
<evidence type="ECO:0000256" key="2">
    <source>
        <dbReference type="ARBA" id="ARBA00023125"/>
    </source>
</evidence>
<organism evidence="5 6">
    <name type="scientific">Rhodococcoides fascians</name>
    <name type="common">Rhodococcus fascians</name>
    <dbReference type="NCBI Taxonomy" id="1828"/>
    <lineage>
        <taxon>Bacteria</taxon>
        <taxon>Bacillati</taxon>
        <taxon>Actinomycetota</taxon>
        <taxon>Actinomycetes</taxon>
        <taxon>Mycobacteriales</taxon>
        <taxon>Nocardiaceae</taxon>
        <taxon>Rhodococcoides</taxon>
    </lineage>
</organism>
<dbReference type="PANTHER" id="PTHR33204">
    <property type="entry name" value="TRANSCRIPTIONAL REGULATOR, MARR FAMILY"/>
    <property type="match status" value="1"/>
</dbReference>
<keyword evidence="6" id="KW-1185">Reference proteome</keyword>
<dbReference type="InterPro" id="IPR011991">
    <property type="entry name" value="ArsR-like_HTH"/>
</dbReference>
<dbReference type="InterPro" id="IPR036388">
    <property type="entry name" value="WH-like_DNA-bd_sf"/>
</dbReference>
<evidence type="ECO:0000256" key="3">
    <source>
        <dbReference type="ARBA" id="ARBA00023163"/>
    </source>
</evidence>
<dbReference type="Gene3D" id="1.10.10.10">
    <property type="entry name" value="Winged helix-like DNA-binding domain superfamily/Winged helix DNA-binding domain"/>
    <property type="match status" value="1"/>
</dbReference>
<evidence type="ECO:0000259" key="4">
    <source>
        <dbReference type="PROSITE" id="PS51118"/>
    </source>
</evidence>
<dbReference type="EMBL" id="CP015220">
    <property type="protein sequence ID" value="AMY21987.1"/>
    <property type="molecule type" value="Genomic_DNA"/>
</dbReference>
<evidence type="ECO:0000313" key="6">
    <source>
        <dbReference type="Proteomes" id="UP000076038"/>
    </source>
</evidence>
<dbReference type="GO" id="GO:0003677">
    <property type="term" value="F:DNA binding"/>
    <property type="evidence" value="ECO:0007669"/>
    <property type="project" value="UniProtKB-KW"/>
</dbReference>
<feature type="domain" description="HTH hxlR-type" evidence="4">
    <location>
        <begin position="13"/>
        <end position="109"/>
    </location>
</feature>
<keyword evidence="3" id="KW-0804">Transcription</keyword>
<dbReference type="PATRIC" id="fig|1653479.3.peg.683"/>
<dbReference type="KEGG" id="rhs:A3Q41_00669"/>
<dbReference type="InterPro" id="IPR036390">
    <property type="entry name" value="WH_DNA-bd_sf"/>
</dbReference>
<name>A0A143QHX4_RHOFA</name>
<dbReference type="PANTHER" id="PTHR33204:SF37">
    <property type="entry name" value="HTH-TYPE TRANSCRIPTIONAL REGULATOR YODB"/>
    <property type="match status" value="1"/>
</dbReference>
<dbReference type="Proteomes" id="UP000076038">
    <property type="component" value="Chromosome"/>
</dbReference>
<dbReference type="OrthoDB" id="9800966at2"/>
<dbReference type="InterPro" id="IPR002577">
    <property type="entry name" value="HTH_HxlR"/>
</dbReference>
<reference evidence="6" key="2">
    <citation type="submission" date="2016-04" db="EMBL/GenBank/DDBJ databases">
        <title>Complete Genome and Plasmid Sequences for Rhodococcus fascians D188 and Draft Sequences for Rhodococcus spp. Isolates PBTS 1 and PBTS 2.</title>
        <authorList>
            <person name="Stamer R."/>
            <person name="Vereecke D."/>
            <person name="Zhang Y."/>
            <person name="Schilkey F."/>
            <person name="Devitt N."/>
            <person name="Randall J."/>
        </authorList>
    </citation>
    <scope>NUCLEOTIDE SEQUENCE [LARGE SCALE GENOMIC DNA]</scope>
    <source>
        <strain evidence="6">PBTS2</strain>
    </source>
</reference>
<keyword evidence="1" id="KW-0805">Transcription regulation</keyword>
<dbReference type="PROSITE" id="PS51118">
    <property type="entry name" value="HTH_HXLR"/>
    <property type="match status" value="1"/>
</dbReference>
<dbReference type="AlphaFoldDB" id="A0A143QHX4"/>
<proteinExistence type="predicted"/>
<dbReference type="SUPFAM" id="SSF46785">
    <property type="entry name" value="Winged helix' DNA-binding domain"/>
    <property type="match status" value="1"/>
</dbReference>
<dbReference type="Pfam" id="PF01638">
    <property type="entry name" value="HxlR"/>
    <property type="match status" value="1"/>
</dbReference>
<reference evidence="5 6" key="1">
    <citation type="journal article" date="2016" name="Genome Announc.">
        <title>Complete Genome and Plasmid Sequences for Rhodococcus fascians D188 and Draft Sequences for Rhodococcus Isolates PBTS 1 and PBTS 2.</title>
        <authorList>
            <person name="Stamler R.A."/>
            <person name="Vereecke D."/>
            <person name="Zhang Y."/>
            <person name="Schilkey F."/>
            <person name="Devitt N."/>
            <person name="Randall J.J."/>
        </authorList>
    </citation>
    <scope>NUCLEOTIDE SEQUENCE [LARGE SCALE GENOMIC DNA]</scope>
    <source>
        <strain evidence="5 6">PBTS2</strain>
    </source>
</reference>
<protein>
    <submittedName>
        <fullName evidence="5">HTH-type transcriptional regulator YodB</fullName>
    </submittedName>
</protein>
<sequence length="109" mass="11490">MPANEPTHEPRACDGALTKAFGFLGKRWNGILLATLMNGSMGFADLRRAVGGISDSVLSERLGELGKAGLVQRTVDHGPPLSVQYSLTQSGAALLPSLQALTDWASKNL</sequence>
<accession>A0A143QHX4</accession>
<dbReference type="CDD" id="cd00090">
    <property type="entry name" value="HTH_ARSR"/>
    <property type="match status" value="1"/>
</dbReference>
<keyword evidence="2" id="KW-0238">DNA-binding</keyword>